<keyword evidence="2" id="KW-1185">Reference proteome</keyword>
<reference evidence="2" key="1">
    <citation type="journal article" date="2010" name="Genome Res.">
        <title>Population genomic sequencing of Coccidioides fungi reveals recent hybridization and transposon control.</title>
        <authorList>
            <person name="Neafsey D.E."/>
            <person name="Barker B.M."/>
            <person name="Sharpton T.J."/>
            <person name="Stajich J.E."/>
            <person name="Park D.J."/>
            <person name="Whiston E."/>
            <person name="Hung C.-Y."/>
            <person name="McMahan C."/>
            <person name="White J."/>
            <person name="Sykes S."/>
            <person name="Heiman D."/>
            <person name="Young S."/>
            <person name="Zeng Q."/>
            <person name="Abouelleil A."/>
            <person name="Aftuck L."/>
            <person name="Bessette D."/>
            <person name="Brown A."/>
            <person name="FitzGerald M."/>
            <person name="Lui A."/>
            <person name="Macdonald J.P."/>
            <person name="Priest M."/>
            <person name="Orbach M.J."/>
            <person name="Galgiani J.N."/>
            <person name="Kirkland T.N."/>
            <person name="Cole G.T."/>
            <person name="Birren B.W."/>
            <person name="Henn M.R."/>
            <person name="Taylor J.W."/>
            <person name="Rounsley S.D."/>
        </authorList>
    </citation>
    <scope>NUCLEOTIDE SEQUENCE [LARGE SCALE GENOMIC DNA]</scope>
    <source>
        <strain evidence="2">RMSCC 757 / Silveira</strain>
    </source>
</reference>
<dbReference type="AlphaFoldDB" id="E9D4R1"/>
<evidence type="ECO:0000313" key="1">
    <source>
        <dbReference type="EMBL" id="EFW18493.1"/>
    </source>
</evidence>
<dbReference type="EMBL" id="GL636492">
    <property type="protein sequence ID" value="EFW18493.1"/>
    <property type="molecule type" value="Genomic_DNA"/>
</dbReference>
<name>E9D4R1_COCPS</name>
<gene>
    <name evidence="1" type="ORF">CPSG_05179</name>
</gene>
<organism evidence="2">
    <name type="scientific">Coccidioides posadasii (strain RMSCC 757 / Silveira)</name>
    <name type="common">Valley fever fungus</name>
    <dbReference type="NCBI Taxonomy" id="443226"/>
    <lineage>
        <taxon>Eukaryota</taxon>
        <taxon>Fungi</taxon>
        <taxon>Dikarya</taxon>
        <taxon>Ascomycota</taxon>
        <taxon>Pezizomycotina</taxon>
        <taxon>Eurotiomycetes</taxon>
        <taxon>Eurotiomycetidae</taxon>
        <taxon>Onygenales</taxon>
        <taxon>Onygenaceae</taxon>
        <taxon>Coccidioides</taxon>
    </lineage>
</organism>
<evidence type="ECO:0000313" key="2">
    <source>
        <dbReference type="Proteomes" id="UP000002497"/>
    </source>
</evidence>
<proteinExistence type="predicted"/>
<reference evidence="2" key="2">
    <citation type="submission" date="2010-03" db="EMBL/GenBank/DDBJ databases">
        <title>The genome sequence of Coccidioides posadasii strain Silveira.</title>
        <authorList>
            <consortium name="The Broad Institute Genome Sequencing Center for Infectious Disease"/>
            <person name="Neafsey D."/>
            <person name="Orbach M."/>
            <person name="Henn M.R."/>
            <person name="Cole G.T."/>
            <person name="Galgiani J."/>
            <person name="Gardner M.J."/>
            <person name="Kirkland T.N."/>
            <person name="Taylor J.W."/>
            <person name="Young S.K."/>
            <person name="Zeng Q."/>
            <person name="Koehrsen M."/>
            <person name="Alvarado L."/>
            <person name="Berlin A."/>
            <person name="Borenstein D."/>
            <person name="Chapman S.B."/>
            <person name="Chen Z."/>
            <person name="Engels R."/>
            <person name="Freedman E."/>
            <person name="Gellesch M."/>
            <person name="Goldberg J."/>
            <person name="Griggs A."/>
            <person name="Gujja S."/>
            <person name="Heilman E."/>
            <person name="Heiman D."/>
            <person name="Howarth C."/>
            <person name="Jen D."/>
            <person name="Larson L."/>
            <person name="Mehta T."/>
            <person name="Neiman D."/>
            <person name="Park D."/>
            <person name="Pearson M."/>
            <person name="Richards J."/>
            <person name="Roberts A."/>
            <person name="Saif S."/>
            <person name="Shea T."/>
            <person name="Shenoy N."/>
            <person name="Sisk P."/>
            <person name="Stolte C."/>
            <person name="Sykes S."/>
            <person name="Walk T."/>
            <person name="White J."/>
            <person name="Yandava C."/>
            <person name="Haas B."/>
            <person name="Nusbaum C."/>
            <person name="Birren B."/>
        </authorList>
    </citation>
    <scope>NUCLEOTIDE SEQUENCE [LARGE SCALE GENOMIC DNA]</scope>
    <source>
        <strain evidence="2">RMSCC 757 / Silveira</strain>
    </source>
</reference>
<dbReference type="Proteomes" id="UP000002497">
    <property type="component" value="Unassembled WGS sequence"/>
</dbReference>
<accession>E9D4R1</accession>
<dbReference type="HOGENOM" id="CLU_2637903_0_0_1"/>
<sequence length="77" mass="9172">MLSVNLVKHSWNLRINSPGYCDHLEKYICPCSKFGRQSKFRPWAGMVSAQIRLQRTWRSQQPRRMTMKPSFSKLCLR</sequence>
<dbReference type="VEuPathDB" id="FungiDB:CPSG_05179"/>
<protein>
    <submittedName>
        <fullName evidence="1">Uncharacterized protein</fullName>
    </submittedName>
</protein>